<reference evidence="1 2" key="1">
    <citation type="submission" date="2020-11" db="EMBL/GenBank/DDBJ databases">
        <title>Fusibacter basophilias sp. nov.</title>
        <authorList>
            <person name="Qiu D."/>
        </authorList>
    </citation>
    <scope>NUCLEOTIDE SEQUENCE [LARGE SCALE GENOMIC DNA]</scope>
    <source>
        <strain evidence="1 2">Q10-2</strain>
    </source>
</reference>
<evidence type="ECO:0000313" key="1">
    <source>
        <dbReference type="EMBL" id="MBF4695947.1"/>
    </source>
</evidence>
<dbReference type="Proteomes" id="UP000614200">
    <property type="component" value="Unassembled WGS sequence"/>
</dbReference>
<evidence type="ECO:0000313" key="2">
    <source>
        <dbReference type="Proteomes" id="UP000614200"/>
    </source>
</evidence>
<name>A0ABR9ZZS6_9FIRM</name>
<protein>
    <submittedName>
        <fullName evidence="1">DUF1573 domain-containing protein</fullName>
    </submittedName>
</protein>
<gene>
    <name evidence="1" type="ORF">ISU02_22845</name>
</gene>
<comment type="caution">
    <text evidence="1">The sequence shown here is derived from an EMBL/GenBank/DDBJ whole genome shotgun (WGS) entry which is preliminary data.</text>
</comment>
<dbReference type="Gene3D" id="1.10.287.1080">
    <property type="entry name" value="MazG-like"/>
    <property type="match status" value="1"/>
</dbReference>
<sequence>MKDVIYDEFQDKVDEVLIRHASLLDILSKINDAESKSNRAVIKSITNCGCITLDASKSPLPEGTDYESLKEYRADHIKGALCPTCREKIEEELGNLEFYIAALCNALDISLYDVMLKEYKKINTLGKFSLY</sequence>
<proteinExistence type="predicted"/>
<dbReference type="RefSeq" id="WP_194704183.1">
    <property type="nucleotide sequence ID" value="NZ_JADKNH010000024.1"/>
</dbReference>
<dbReference type="EMBL" id="JADKNH010000024">
    <property type="protein sequence ID" value="MBF4695947.1"/>
    <property type="molecule type" value="Genomic_DNA"/>
</dbReference>
<organism evidence="1 2">
    <name type="scientific">Fusibacter ferrireducens</name>
    <dbReference type="NCBI Taxonomy" id="2785058"/>
    <lineage>
        <taxon>Bacteria</taxon>
        <taxon>Bacillati</taxon>
        <taxon>Bacillota</taxon>
        <taxon>Clostridia</taxon>
        <taxon>Eubacteriales</taxon>
        <taxon>Eubacteriales Family XII. Incertae Sedis</taxon>
        <taxon>Fusibacter</taxon>
    </lineage>
</organism>
<accession>A0ABR9ZZS6</accession>
<dbReference type="SUPFAM" id="SSF101386">
    <property type="entry name" value="all-alpha NTP pyrophosphatases"/>
    <property type="match status" value="1"/>
</dbReference>
<keyword evidence="2" id="KW-1185">Reference proteome</keyword>